<dbReference type="GO" id="GO:0006281">
    <property type="term" value="P:DNA repair"/>
    <property type="evidence" value="ECO:0007669"/>
    <property type="project" value="InterPro"/>
</dbReference>
<dbReference type="Pfam" id="PF17768">
    <property type="entry name" value="RecJ_OB"/>
    <property type="match status" value="1"/>
</dbReference>
<dbReference type="InterPro" id="IPR051673">
    <property type="entry name" value="SSDNA_exonuclease_RecJ"/>
</dbReference>
<dbReference type="Proteomes" id="UP000034581">
    <property type="component" value="Unassembled WGS sequence"/>
</dbReference>
<evidence type="ECO:0000256" key="2">
    <source>
        <dbReference type="ARBA" id="ARBA00019841"/>
    </source>
</evidence>
<keyword evidence="3" id="KW-0540">Nuclease</keyword>
<evidence type="ECO:0000256" key="1">
    <source>
        <dbReference type="ARBA" id="ARBA00005915"/>
    </source>
</evidence>
<evidence type="ECO:0000256" key="4">
    <source>
        <dbReference type="ARBA" id="ARBA00022801"/>
    </source>
</evidence>
<organism evidence="9 10">
    <name type="scientific">candidate division CPR3 bacterium GW2011_GWF2_35_18</name>
    <dbReference type="NCBI Taxonomy" id="1618350"/>
    <lineage>
        <taxon>Bacteria</taxon>
        <taxon>Bacteria division CPR3</taxon>
    </lineage>
</organism>
<reference evidence="9 10" key="1">
    <citation type="journal article" date="2015" name="Nature">
        <title>rRNA introns, odd ribosomes, and small enigmatic genomes across a large radiation of phyla.</title>
        <authorList>
            <person name="Brown C.T."/>
            <person name="Hug L.A."/>
            <person name="Thomas B.C."/>
            <person name="Sharon I."/>
            <person name="Castelle C.J."/>
            <person name="Singh A."/>
            <person name="Wilkins M.J."/>
            <person name="Williams K.H."/>
            <person name="Banfield J.F."/>
        </authorList>
    </citation>
    <scope>NUCLEOTIDE SEQUENCE [LARGE SCALE GENOMIC DNA]</scope>
</reference>
<dbReference type="GO" id="GO:0003676">
    <property type="term" value="F:nucleic acid binding"/>
    <property type="evidence" value="ECO:0007669"/>
    <property type="project" value="InterPro"/>
</dbReference>
<dbReference type="AlphaFoldDB" id="A0A0G0BJM2"/>
<dbReference type="Pfam" id="PF01368">
    <property type="entry name" value="DHH"/>
    <property type="match status" value="1"/>
</dbReference>
<feature type="domain" description="RecJ OB" evidence="8">
    <location>
        <begin position="439"/>
        <end position="541"/>
    </location>
</feature>
<evidence type="ECO:0000259" key="6">
    <source>
        <dbReference type="Pfam" id="PF01368"/>
    </source>
</evidence>
<proteinExistence type="inferred from homology"/>
<feature type="domain" description="DDH" evidence="6">
    <location>
        <begin position="73"/>
        <end position="215"/>
    </location>
</feature>
<dbReference type="PANTHER" id="PTHR30255:SF2">
    <property type="entry name" value="SINGLE-STRANDED-DNA-SPECIFIC EXONUCLEASE RECJ"/>
    <property type="match status" value="1"/>
</dbReference>
<dbReference type="InterPro" id="IPR001667">
    <property type="entry name" value="DDH_dom"/>
</dbReference>
<evidence type="ECO:0000259" key="8">
    <source>
        <dbReference type="Pfam" id="PF17768"/>
    </source>
</evidence>
<dbReference type="STRING" id="1618350.UR67_C0004G0015"/>
<keyword evidence="5 9" id="KW-0269">Exonuclease</keyword>
<comment type="similarity">
    <text evidence="1">Belongs to the RecJ family.</text>
</comment>
<evidence type="ECO:0000313" key="9">
    <source>
        <dbReference type="EMBL" id="KKP69618.1"/>
    </source>
</evidence>
<dbReference type="Gene3D" id="3.10.310.30">
    <property type="match status" value="1"/>
</dbReference>
<feature type="domain" description="DHHA1" evidence="7">
    <location>
        <begin position="330"/>
        <end position="425"/>
    </location>
</feature>
<dbReference type="Pfam" id="PF02272">
    <property type="entry name" value="DHHA1"/>
    <property type="match status" value="1"/>
</dbReference>
<dbReference type="GO" id="GO:0008409">
    <property type="term" value="F:5'-3' exonuclease activity"/>
    <property type="evidence" value="ECO:0007669"/>
    <property type="project" value="InterPro"/>
</dbReference>
<evidence type="ECO:0000256" key="3">
    <source>
        <dbReference type="ARBA" id="ARBA00022722"/>
    </source>
</evidence>
<evidence type="ECO:0000313" key="10">
    <source>
        <dbReference type="Proteomes" id="UP000034581"/>
    </source>
</evidence>
<evidence type="ECO:0000259" key="7">
    <source>
        <dbReference type="Pfam" id="PF02272"/>
    </source>
</evidence>
<dbReference type="EMBL" id="LBQB01000004">
    <property type="protein sequence ID" value="KKP69618.1"/>
    <property type="molecule type" value="Genomic_DNA"/>
</dbReference>
<evidence type="ECO:0000256" key="5">
    <source>
        <dbReference type="ARBA" id="ARBA00022839"/>
    </source>
</evidence>
<dbReference type="InterPro" id="IPR004610">
    <property type="entry name" value="RecJ"/>
</dbReference>
<dbReference type="NCBIfam" id="TIGR00644">
    <property type="entry name" value="recJ"/>
    <property type="match status" value="1"/>
</dbReference>
<dbReference type="PANTHER" id="PTHR30255">
    <property type="entry name" value="SINGLE-STRANDED-DNA-SPECIFIC EXONUCLEASE RECJ"/>
    <property type="match status" value="1"/>
</dbReference>
<dbReference type="InterPro" id="IPR041122">
    <property type="entry name" value="RecJ_OB"/>
</dbReference>
<dbReference type="SUPFAM" id="SSF64182">
    <property type="entry name" value="DHH phosphoesterases"/>
    <property type="match status" value="1"/>
</dbReference>
<dbReference type="Gene3D" id="3.90.1640.30">
    <property type="match status" value="1"/>
</dbReference>
<comment type="caution">
    <text evidence="9">The sequence shown here is derived from an EMBL/GenBank/DDBJ whole genome shotgun (WGS) entry which is preliminary data.</text>
</comment>
<accession>A0A0G0BJM2</accession>
<sequence>MQNIKWQVAKKLSDDLLTQLLQNRNLEREADQSEFLNPPKPVFDYIFSHSHIDSKSFQKALTRIKKAIKNKEKIIVYGDYDADGITGTTVMWEAIYYAGGNCIPYIPDRATEGYGLNKAAVKRLANEKIGLIITVDCGITGIQEVEIANSLGIDVIITDHHQKGKRLPKAFAIIHDDTLVGVSVAWTLAMGVKREFPNQKFESKINDLDLVAIGTIADLQPLLFKNRSFVKWGLQALNKTERLGLRMLIDQADLPWGEIDTYHVGYIIAPRLNATGRLQDGLSAVRLLCTKDELQALELTDSLSKLNTQRQELTITSFEEAEMQIKVSDNKKVLVLTHESWHEGIVGLVASRIKEKYYRPTLAISTQGKVGKGSARSIKGFNIINALREMEDLLIDCGGHPMAAGFTIELNKVEEFKKRLEEFTEKYLEPTLLEPLLEIDAEVKLSDLNWEFKKIVDKFRPFGVENPEPIFLIRNITVTHISLIGKIQNHLKFKIGNLEGLGFGLGYLFPEVIKNPKMDIAFSLNESFWNGNKKLFLKIKDLHLIP</sequence>
<dbReference type="InterPro" id="IPR038763">
    <property type="entry name" value="DHH_sf"/>
</dbReference>
<dbReference type="GO" id="GO:0006310">
    <property type="term" value="P:DNA recombination"/>
    <property type="evidence" value="ECO:0007669"/>
    <property type="project" value="InterPro"/>
</dbReference>
<protein>
    <recommendedName>
        <fullName evidence="2">Single-stranded-DNA-specific exonuclease RecJ</fullName>
    </recommendedName>
</protein>
<dbReference type="PATRIC" id="fig|1618350.3.peg.649"/>
<dbReference type="InterPro" id="IPR003156">
    <property type="entry name" value="DHHA1_dom"/>
</dbReference>
<gene>
    <name evidence="9" type="ORF">UR67_C0004G0015</name>
</gene>
<keyword evidence="4" id="KW-0378">Hydrolase</keyword>
<name>A0A0G0BJM2_UNCC3</name>